<evidence type="ECO:0000256" key="1">
    <source>
        <dbReference type="ARBA" id="ARBA00022801"/>
    </source>
</evidence>
<gene>
    <name evidence="5" type="ORF">E2636_18140</name>
</gene>
<dbReference type="GO" id="GO:0070492">
    <property type="term" value="F:oligosaccharide binding"/>
    <property type="evidence" value="ECO:0007669"/>
    <property type="project" value="TreeGrafter"/>
</dbReference>
<dbReference type="SMART" id="SM00257">
    <property type="entry name" value="LysM"/>
    <property type="match status" value="1"/>
</dbReference>
<feature type="domain" description="LysM" evidence="3">
    <location>
        <begin position="1"/>
        <end position="45"/>
    </location>
</feature>
<dbReference type="Pfam" id="PF00704">
    <property type="entry name" value="Glyco_hydro_18"/>
    <property type="match status" value="1"/>
</dbReference>
<dbReference type="PROSITE" id="PS51782">
    <property type="entry name" value="LYSM"/>
    <property type="match status" value="1"/>
</dbReference>
<sequence>MIYVVEPGDSLFSIATEYNTTTAILTQVNELDNPDVLVVGQTIIIPGIPDPNRPTIESNGYVEFYTEAPSQTLLDEVKKRGPLLTYMMPFSYDVKRDGSLVPLNWGGLEQIAIDENITSAIVVSNIEDGAFSDTLAQEIFASQDVQDTLIANILAEAKAKNAKDIHFDFEYLRSEDRQAYVDFLKRVKEAAGGLTLSAALAPKTSATQAGKWYEGHDYKQIAEVVDFVVIMTYEWGYSGGPPMAVSPIGPVRQVLEYALTEMPASKILMGQNLYGYDWTLPYKPGNPQAQAISSQRAIELARERNAAILYDNTAQAPYFNYWRDGIEHVVWFEDARSMQAKFDLIKELKLRGISYWHMGFKFPQNWALLNETFQVKKI</sequence>
<dbReference type="Gene3D" id="3.10.50.10">
    <property type="match status" value="1"/>
</dbReference>
<dbReference type="GO" id="GO:0008061">
    <property type="term" value="F:chitin binding"/>
    <property type="evidence" value="ECO:0007669"/>
    <property type="project" value="InterPro"/>
</dbReference>
<dbReference type="Gene3D" id="3.10.350.10">
    <property type="entry name" value="LysM domain"/>
    <property type="match status" value="1"/>
</dbReference>
<feature type="domain" description="GH18" evidence="4">
    <location>
        <begin position="59"/>
        <end position="378"/>
    </location>
</feature>
<dbReference type="Gene3D" id="3.20.20.80">
    <property type="entry name" value="Glycosidases"/>
    <property type="match status" value="1"/>
</dbReference>
<dbReference type="GO" id="GO:0012505">
    <property type="term" value="C:endomembrane system"/>
    <property type="evidence" value="ECO:0007669"/>
    <property type="project" value="TreeGrafter"/>
</dbReference>
<dbReference type="PANTHER" id="PTHR46066:SF2">
    <property type="entry name" value="CHITINASE DOMAIN-CONTAINING PROTEIN 1"/>
    <property type="match status" value="1"/>
</dbReference>
<keyword evidence="2" id="KW-0326">Glycosidase</keyword>
<dbReference type="CDD" id="cd00118">
    <property type="entry name" value="LysM"/>
    <property type="match status" value="1"/>
</dbReference>
<dbReference type="EMBL" id="CP038015">
    <property type="protein sequence ID" value="QBP42940.1"/>
    <property type="molecule type" value="Genomic_DNA"/>
</dbReference>
<evidence type="ECO:0000256" key="2">
    <source>
        <dbReference type="ARBA" id="ARBA00023295"/>
    </source>
</evidence>
<dbReference type="GO" id="GO:0005975">
    <property type="term" value="P:carbohydrate metabolic process"/>
    <property type="evidence" value="ECO:0007669"/>
    <property type="project" value="InterPro"/>
</dbReference>
<proteinExistence type="predicted"/>
<dbReference type="InterPro" id="IPR018392">
    <property type="entry name" value="LysM"/>
</dbReference>
<evidence type="ECO:0000313" key="5">
    <source>
        <dbReference type="EMBL" id="QBP42940.1"/>
    </source>
</evidence>
<evidence type="ECO:0000259" key="3">
    <source>
        <dbReference type="PROSITE" id="PS51782"/>
    </source>
</evidence>
<dbReference type="InterPro" id="IPR011583">
    <property type="entry name" value="Chitinase_II/V-like_cat"/>
</dbReference>
<organism evidence="5 6">
    <name type="scientific">Paenisporosarcina antarctica</name>
    <dbReference type="NCBI Taxonomy" id="417367"/>
    <lineage>
        <taxon>Bacteria</taxon>
        <taxon>Bacillati</taxon>
        <taxon>Bacillota</taxon>
        <taxon>Bacilli</taxon>
        <taxon>Bacillales</taxon>
        <taxon>Caryophanaceae</taxon>
        <taxon>Paenisporosarcina</taxon>
    </lineage>
</organism>
<dbReference type="PANTHER" id="PTHR46066">
    <property type="entry name" value="CHITINASE DOMAIN-CONTAINING PROTEIN 1 FAMILY MEMBER"/>
    <property type="match status" value="1"/>
</dbReference>
<dbReference type="SMART" id="SM00636">
    <property type="entry name" value="Glyco_18"/>
    <property type="match status" value="1"/>
</dbReference>
<evidence type="ECO:0000259" key="4">
    <source>
        <dbReference type="PROSITE" id="PS51910"/>
    </source>
</evidence>
<dbReference type="GO" id="GO:0016798">
    <property type="term" value="F:hydrolase activity, acting on glycosyl bonds"/>
    <property type="evidence" value="ECO:0007669"/>
    <property type="project" value="UniProtKB-KW"/>
</dbReference>
<dbReference type="OrthoDB" id="9769314at2"/>
<keyword evidence="1" id="KW-0378">Hydrolase</keyword>
<keyword evidence="6" id="KW-1185">Reference proteome</keyword>
<dbReference type="SUPFAM" id="SSF54106">
    <property type="entry name" value="LysM domain"/>
    <property type="match status" value="1"/>
</dbReference>
<evidence type="ECO:0000313" key="6">
    <source>
        <dbReference type="Proteomes" id="UP000294292"/>
    </source>
</evidence>
<dbReference type="AlphaFoldDB" id="A0A4P7A1M6"/>
<dbReference type="PROSITE" id="PS51910">
    <property type="entry name" value="GH18_2"/>
    <property type="match status" value="1"/>
</dbReference>
<dbReference type="InterPro" id="IPR001223">
    <property type="entry name" value="Glyco_hydro18_cat"/>
</dbReference>
<name>A0A4P7A1M6_9BACL</name>
<dbReference type="InterPro" id="IPR036779">
    <property type="entry name" value="LysM_dom_sf"/>
</dbReference>
<dbReference type="RefSeq" id="WP_134211669.1">
    <property type="nucleotide sequence ID" value="NZ_CP038015.1"/>
</dbReference>
<protein>
    <submittedName>
        <fullName evidence="5">LysM peptidoglycan-binding domain-containing protein</fullName>
    </submittedName>
</protein>
<reference evidence="5 6" key="1">
    <citation type="submission" date="2019-03" db="EMBL/GenBank/DDBJ databases">
        <title>Complete genome sequence of Paenisporosarcina antarctica CGMCC 1.6503T.</title>
        <authorList>
            <person name="Rong J.-C."/>
            <person name="Chi N.-Y."/>
            <person name="Zhang Q.-F."/>
        </authorList>
    </citation>
    <scope>NUCLEOTIDE SEQUENCE [LARGE SCALE GENOMIC DNA]</scope>
    <source>
        <strain evidence="5 6">CGMCC 1.6503</strain>
    </source>
</reference>
<dbReference type="Proteomes" id="UP000294292">
    <property type="component" value="Chromosome"/>
</dbReference>
<dbReference type="InterPro" id="IPR017853">
    <property type="entry name" value="GH"/>
</dbReference>
<dbReference type="CDD" id="cd02874">
    <property type="entry name" value="GH18_CFLE_spore_hydrolase"/>
    <property type="match status" value="1"/>
</dbReference>
<dbReference type="SUPFAM" id="SSF51445">
    <property type="entry name" value="(Trans)glycosidases"/>
    <property type="match status" value="1"/>
</dbReference>
<dbReference type="InterPro" id="IPR041704">
    <property type="entry name" value="CFLE_GH18"/>
</dbReference>
<dbReference type="Pfam" id="PF01476">
    <property type="entry name" value="LysM"/>
    <property type="match status" value="1"/>
</dbReference>
<dbReference type="KEGG" id="panc:E2636_18140"/>
<accession>A0A4P7A1M6</accession>
<dbReference type="InterPro" id="IPR029070">
    <property type="entry name" value="Chitinase_insertion_sf"/>
</dbReference>